<sequence length="263" mass="28392">MEFLYGLAFLVLFSLSAIAGMILRVRLHEDQLSKENMDALALVTGLLVTFAALVLGLQLSTAKSTFDAADKDRSVYASKLARLDQCLRDLGPTMEPTRIRLRQYTAAVIASTWRREPAPLVPGTPDTRGMAITGEDATLSALMNEIGLAIDTEAPSDASHANIAARCRADFALVQESRWAVIEDAIGTSPDWFSGILSFWLVLVFLSFGLQIPRRLLGAVVLGIGVVAIASVMFAIVDLEIPYGGVFGITSTAMRDALADMNR</sequence>
<proteinExistence type="predicted"/>
<evidence type="ECO:0000256" key="1">
    <source>
        <dbReference type="SAM" id="Phobius"/>
    </source>
</evidence>
<organism evidence="2 3">
    <name type="scientific">Pseudaminobacter soli</name>
    <name type="common">ex Zhang et al. 2022</name>
    <dbReference type="NCBI Taxonomy" id="2831468"/>
    <lineage>
        <taxon>Bacteria</taxon>
        <taxon>Pseudomonadati</taxon>
        <taxon>Pseudomonadota</taxon>
        <taxon>Alphaproteobacteria</taxon>
        <taxon>Hyphomicrobiales</taxon>
        <taxon>Phyllobacteriaceae</taxon>
        <taxon>Pseudaminobacter</taxon>
    </lineage>
</organism>
<dbReference type="Proteomes" id="UP000680348">
    <property type="component" value="Unassembled WGS sequence"/>
</dbReference>
<accession>A0A942E1T0</accession>
<evidence type="ECO:0008006" key="4">
    <source>
        <dbReference type="Google" id="ProtNLM"/>
    </source>
</evidence>
<feature type="transmembrane region" description="Helical" evidence="1">
    <location>
        <begin position="217"/>
        <end position="237"/>
    </location>
</feature>
<dbReference type="InterPro" id="IPR025333">
    <property type="entry name" value="DUF4239"/>
</dbReference>
<dbReference type="RefSeq" id="WP_188257822.1">
    <property type="nucleotide sequence ID" value="NZ_JABVCF010000022.1"/>
</dbReference>
<keyword evidence="3" id="KW-1185">Reference proteome</keyword>
<keyword evidence="1" id="KW-0812">Transmembrane</keyword>
<name>A0A942E1T0_9HYPH</name>
<reference evidence="2" key="1">
    <citation type="submission" date="2021-04" db="EMBL/GenBank/DDBJ databases">
        <title>Pseudaminobacter soli sp. nov., isolated from paddy soil contaminated by heavy metals.</title>
        <authorList>
            <person name="Zhang K."/>
        </authorList>
    </citation>
    <scope>NUCLEOTIDE SEQUENCE</scope>
    <source>
        <strain evidence="2">19-2017</strain>
    </source>
</reference>
<dbReference type="EMBL" id="JAGWCR010000022">
    <property type="protein sequence ID" value="MBS3652269.1"/>
    <property type="molecule type" value="Genomic_DNA"/>
</dbReference>
<protein>
    <recommendedName>
        <fullName evidence="4">DUF4239 domain-containing protein</fullName>
    </recommendedName>
</protein>
<feature type="transmembrane region" description="Helical" evidence="1">
    <location>
        <begin position="39"/>
        <end position="59"/>
    </location>
</feature>
<comment type="caution">
    <text evidence="2">The sequence shown here is derived from an EMBL/GenBank/DDBJ whole genome shotgun (WGS) entry which is preliminary data.</text>
</comment>
<keyword evidence="1" id="KW-0472">Membrane</keyword>
<evidence type="ECO:0000313" key="2">
    <source>
        <dbReference type="EMBL" id="MBS3652269.1"/>
    </source>
</evidence>
<keyword evidence="1" id="KW-1133">Transmembrane helix</keyword>
<feature type="transmembrane region" description="Helical" evidence="1">
    <location>
        <begin position="192"/>
        <end position="210"/>
    </location>
</feature>
<dbReference type="Pfam" id="PF14023">
    <property type="entry name" value="Bestrophin-like"/>
    <property type="match status" value="1"/>
</dbReference>
<evidence type="ECO:0000313" key="3">
    <source>
        <dbReference type="Proteomes" id="UP000680348"/>
    </source>
</evidence>
<feature type="transmembrane region" description="Helical" evidence="1">
    <location>
        <begin position="6"/>
        <end position="27"/>
    </location>
</feature>
<gene>
    <name evidence="2" type="ORF">KEU06_27120</name>
</gene>
<dbReference type="AlphaFoldDB" id="A0A942E1T0"/>